<feature type="region of interest" description="Disordered" evidence="1">
    <location>
        <begin position="1"/>
        <end position="23"/>
    </location>
</feature>
<sequence length="107" mass="12348">MEPDKKVNYDEEKTKDPQLEKSTDSLPQVVLGDFGLAFEAHNDPVGWLYRKQNPGLPEPETLKDKADFGVNLKQLKLGSLIRMRESGDWRFALNVTDQRNWERFAAQ</sequence>
<organism evidence="2 3">
    <name type="scientific">Madurella mycetomatis</name>
    <dbReference type="NCBI Taxonomy" id="100816"/>
    <lineage>
        <taxon>Eukaryota</taxon>
        <taxon>Fungi</taxon>
        <taxon>Dikarya</taxon>
        <taxon>Ascomycota</taxon>
        <taxon>Pezizomycotina</taxon>
        <taxon>Sordariomycetes</taxon>
        <taxon>Sordariomycetidae</taxon>
        <taxon>Sordariales</taxon>
        <taxon>Sordariales incertae sedis</taxon>
        <taxon>Madurella</taxon>
    </lineage>
</organism>
<keyword evidence="3" id="KW-1185">Reference proteome</keyword>
<accession>A0A175W795</accession>
<protein>
    <submittedName>
        <fullName evidence="2">Uncharacterized protein</fullName>
    </submittedName>
</protein>
<dbReference type="OrthoDB" id="310217at2759"/>
<dbReference type="Proteomes" id="UP000078237">
    <property type="component" value="Unassembled WGS sequence"/>
</dbReference>
<evidence type="ECO:0000313" key="3">
    <source>
        <dbReference type="Proteomes" id="UP000078237"/>
    </source>
</evidence>
<dbReference type="AlphaFoldDB" id="A0A175W795"/>
<dbReference type="EMBL" id="LCTW02000085">
    <property type="protein sequence ID" value="KXX79497.1"/>
    <property type="molecule type" value="Genomic_DNA"/>
</dbReference>
<proteinExistence type="predicted"/>
<evidence type="ECO:0000256" key="1">
    <source>
        <dbReference type="SAM" id="MobiDB-lite"/>
    </source>
</evidence>
<name>A0A175W795_9PEZI</name>
<dbReference type="STRING" id="100816.A0A175W795"/>
<evidence type="ECO:0000313" key="2">
    <source>
        <dbReference type="EMBL" id="KXX79497.1"/>
    </source>
</evidence>
<dbReference type="VEuPathDB" id="FungiDB:MMYC01_205205"/>
<comment type="caution">
    <text evidence="2">The sequence shown here is derived from an EMBL/GenBank/DDBJ whole genome shotgun (WGS) entry which is preliminary data.</text>
</comment>
<reference evidence="2 3" key="1">
    <citation type="journal article" date="2016" name="Genome Announc.">
        <title>Genome Sequence of Madurella mycetomatis mm55, Isolated from a Human Mycetoma Case in Sudan.</title>
        <authorList>
            <person name="Smit S."/>
            <person name="Derks M.F."/>
            <person name="Bervoets S."/>
            <person name="Fahal A."/>
            <person name="van Leeuwen W."/>
            <person name="van Belkum A."/>
            <person name="van de Sande W.W."/>
        </authorList>
    </citation>
    <scope>NUCLEOTIDE SEQUENCE [LARGE SCALE GENOMIC DNA]</scope>
    <source>
        <strain evidence="3">mm55</strain>
    </source>
</reference>
<gene>
    <name evidence="2" type="ORF">MMYC01_205205</name>
</gene>